<keyword evidence="3 10" id="KW-0813">Transport</keyword>
<dbReference type="Pfam" id="PF00593">
    <property type="entry name" value="TonB_dep_Rec_b-barrel"/>
    <property type="match status" value="1"/>
</dbReference>
<gene>
    <name evidence="15" type="ORF">GCM10007935_23790</name>
</gene>
<dbReference type="CDD" id="cd01347">
    <property type="entry name" value="ligand_gated_channel"/>
    <property type="match status" value="1"/>
</dbReference>
<feature type="signal peptide" evidence="12">
    <location>
        <begin position="1"/>
        <end position="23"/>
    </location>
</feature>
<keyword evidence="12" id="KW-0732">Signal</keyword>
<organism evidence="15 16">
    <name type="scientific">Hydrogenophaga electricum</name>
    <dbReference type="NCBI Taxonomy" id="1230953"/>
    <lineage>
        <taxon>Bacteria</taxon>
        <taxon>Pseudomonadati</taxon>
        <taxon>Pseudomonadota</taxon>
        <taxon>Betaproteobacteria</taxon>
        <taxon>Burkholderiales</taxon>
        <taxon>Comamonadaceae</taxon>
        <taxon>Hydrogenophaga</taxon>
    </lineage>
</organism>
<evidence type="ECO:0000256" key="10">
    <source>
        <dbReference type="PROSITE-ProRule" id="PRU01360"/>
    </source>
</evidence>
<evidence type="ECO:0000256" key="11">
    <source>
        <dbReference type="RuleBase" id="RU003357"/>
    </source>
</evidence>
<feature type="domain" description="TonB-dependent receptor-like beta-barrel" evidence="13">
    <location>
        <begin position="270"/>
        <end position="700"/>
    </location>
</feature>
<dbReference type="PROSITE" id="PS52016">
    <property type="entry name" value="TONB_DEPENDENT_REC_3"/>
    <property type="match status" value="1"/>
</dbReference>
<dbReference type="PANTHER" id="PTHR32552:SF83">
    <property type="entry name" value="BLR3904 PROTEIN"/>
    <property type="match status" value="1"/>
</dbReference>
<dbReference type="SUPFAM" id="SSF56935">
    <property type="entry name" value="Porins"/>
    <property type="match status" value="1"/>
</dbReference>
<proteinExistence type="inferred from homology"/>
<keyword evidence="16" id="KW-1185">Reference proteome</keyword>
<evidence type="ECO:0000256" key="3">
    <source>
        <dbReference type="ARBA" id="ARBA00022448"/>
    </source>
</evidence>
<sequence length="730" mass="79871">MPSSAVVLPLGAMLLAGSLNALAQTTPSTDTVLRTVTVRGQADPEEIQGKSTLRATQTTIGKGQQALRDIPQTVTVMTEMLMDDRNLDDFRDVLKATAGVTFQAGETGEEDVRLRGFSLGQAGDIYVDGMRDAPLIERDTYNLDRVEVLKGSASMLFGKGSTGGVVNQVSKQPFLMDRHEVNTTIGTGKEVRLTGDFNIKTGDDAALRINALVHDADNKGMSVDKKGIAPTYRWGIGLKDEFSVGLYHLETDSTPLYNHPWFLADGAIVPSLPADRYYGLASDYLRTETTYLNFSHKHRFDRDSELKTTVRHGRYERDLWASVVRFAQGTTIDNLNPGTVISRTPKGRIGTSDLTQVQSDFTNKFELLGKKHDLVAGVDLSIEDAKRNNSYAGEASGLTTTVGNPDDGAVSGVMRPAPVLNQFKTTNVGLYAQDTLAVTDTVKLVGGLRYDNFTSTYLTNACDPVRKLKIDEGLWSPRLGVLFQPSEQASYYASVGTSYNTSGDTYGYSINACADPGSANSKLTNTPPEKSRNVEIGGKFEVFDNRGTLGVALFRSEKYNERNTDTDTAASQMLLSGKRHATGMEFNFAGRITPRWELFYNHTWIPSARIDQSNVALSATGTGAQVKGDRPGLTPKHSASLWTTYLVLPQLRLGMGLNYRGEQNPEGARHVTAKAFTTVDAMAEYSFSENTSVRLNITNLTDKLYADSLYRGFYVPGQARKVQVTLKTLF</sequence>
<feature type="chain" id="PRO_5045474212" evidence="12">
    <location>
        <begin position="24"/>
        <end position="730"/>
    </location>
</feature>
<dbReference type="EMBL" id="BSPB01000018">
    <property type="protein sequence ID" value="GLS14946.1"/>
    <property type="molecule type" value="Genomic_DNA"/>
</dbReference>
<evidence type="ECO:0000313" key="15">
    <source>
        <dbReference type="EMBL" id="GLS14946.1"/>
    </source>
</evidence>
<dbReference type="Gene3D" id="2.40.170.20">
    <property type="entry name" value="TonB-dependent receptor, beta-barrel domain"/>
    <property type="match status" value="1"/>
</dbReference>
<dbReference type="InterPro" id="IPR037066">
    <property type="entry name" value="Plug_dom_sf"/>
</dbReference>
<evidence type="ECO:0000256" key="7">
    <source>
        <dbReference type="ARBA" id="ARBA00023136"/>
    </source>
</evidence>
<keyword evidence="4 10" id="KW-1134">Transmembrane beta strand</keyword>
<keyword evidence="8 15" id="KW-0675">Receptor</keyword>
<evidence type="ECO:0000256" key="6">
    <source>
        <dbReference type="ARBA" id="ARBA00023077"/>
    </source>
</evidence>
<evidence type="ECO:0000256" key="4">
    <source>
        <dbReference type="ARBA" id="ARBA00022452"/>
    </source>
</evidence>
<keyword evidence="7 10" id="KW-0472">Membrane</keyword>
<dbReference type="InterPro" id="IPR010105">
    <property type="entry name" value="TonB_sidphr_rcpt"/>
</dbReference>
<accession>A0ABQ6C9J3</accession>
<dbReference type="InterPro" id="IPR012910">
    <property type="entry name" value="Plug_dom"/>
</dbReference>
<evidence type="ECO:0000256" key="8">
    <source>
        <dbReference type="ARBA" id="ARBA00023170"/>
    </source>
</evidence>
<dbReference type="InterPro" id="IPR036942">
    <property type="entry name" value="Beta-barrel_TonB_sf"/>
</dbReference>
<dbReference type="InterPro" id="IPR000531">
    <property type="entry name" value="Beta-barrel_TonB"/>
</dbReference>
<evidence type="ECO:0000313" key="16">
    <source>
        <dbReference type="Proteomes" id="UP001156903"/>
    </source>
</evidence>
<evidence type="ECO:0000259" key="13">
    <source>
        <dbReference type="Pfam" id="PF00593"/>
    </source>
</evidence>
<evidence type="ECO:0000256" key="1">
    <source>
        <dbReference type="ARBA" id="ARBA00004571"/>
    </source>
</evidence>
<evidence type="ECO:0000259" key="14">
    <source>
        <dbReference type="Pfam" id="PF07715"/>
    </source>
</evidence>
<comment type="caution">
    <text evidence="15">The sequence shown here is derived from an EMBL/GenBank/DDBJ whole genome shotgun (WGS) entry which is preliminary data.</text>
</comment>
<dbReference type="InterPro" id="IPR039426">
    <property type="entry name" value="TonB-dep_rcpt-like"/>
</dbReference>
<keyword evidence="9 10" id="KW-0998">Cell outer membrane</keyword>
<keyword evidence="5 10" id="KW-0812">Transmembrane</keyword>
<reference evidence="16" key="1">
    <citation type="journal article" date="2019" name="Int. J. Syst. Evol. Microbiol.">
        <title>The Global Catalogue of Microorganisms (GCM) 10K type strain sequencing project: providing services to taxonomists for standard genome sequencing and annotation.</title>
        <authorList>
            <consortium name="The Broad Institute Genomics Platform"/>
            <consortium name="The Broad Institute Genome Sequencing Center for Infectious Disease"/>
            <person name="Wu L."/>
            <person name="Ma J."/>
        </authorList>
    </citation>
    <scope>NUCLEOTIDE SEQUENCE [LARGE SCALE GENOMIC DNA]</scope>
    <source>
        <strain evidence="16">NBRC 109341</strain>
    </source>
</reference>
<evidence type="ECO:0000256" key="12">
    <source>
        <dbReference type="SAM" id="SignalP"/>
    </source>
</evidence>
<evidence type="ECO:0000256" key="5">
    <source>
        <dbReference type="ARBA" id="ARBA00022692"/>
    </source>
</evidence>
<dbReference type="Pfam" id="PF07715">
    <property type="entry name" value="Plug"/>
    <property type="match status" value="1"/>
</dbReference>
<evidence type="ECO:0000256" key="9">
    <source>
        <dbReference type="ARBA" id="ARBA00023237"/>
    </source>
</evidence>
<dbReference type="Proteomes" id="UP001156903">
    <property type="component" value="Unassembled WGS sequence"/>
</dbReference>
<dbReference type="PANTHER" id="PTHR32552">
    <property type="entry name" value="FERRICHROME IRON RECEPTOR-RELATED"/>
    <property type="match status" value="1"/>
</dbReference>
<name>A0ABQ6C9J3_9BURK</name>
<dbReference type="Gene3D" id="2.170.130.10">
    <property type="entry name" value="TonB-dependent receptor, plug domain"/>
    <property type="match status" value="1"/>
</dbReference>
<comment type="subcellular location">
    <subcellularLocation>
        <location evidence="1 10">Cell outer membrane</location>
        <topology evidence="1 10">Multi-pass membrane protein</topology>
    </subcellularLocation>
</comment>
<comment type="similarity">
    <text evidence="2 10 11">Belongs to the TonB-dependent receptor family.</text>
</comment>
<feature type="domain" description="TonB-dependent receptor plug" evidence="14">
    <location>
        <begin position="67"/>
        <end position="165"/>
    </location>
</feature>
<dbReference type="NCBIfam" id="TIGR01783">
    <property type="entry name" value="TonB-siderophor"/>
    <property type="match status" value="1"/>
</dbReference>
<protein>
    <submittedName>
        <fullName evidence="15">Iron transport outer membrane receptor</fullName>
    </submittedName>
</protein>
<keyword evidence="6 11" id="KW-0798">TonB box</keyword>
<evidence type="ECO:0000256" key="2">
    <source>
        <dbReference type="ARBA" id="ARBA00009810"/>
    </source>
</evidence>